<protein>
    <submittedName>
        <fullName evidence="2">Alpha-tubulin 1-like</fullName>
    </submittedName>
</protein>
<evidence type="ECO:0000313" key="3">
    <source>
        <dbReference type="Proteomes" id="UP000192247"/>
    </source>
</evidence>
<keyword evidence="3" id="KW-1185">Reference proteome</keyword>
<dbReference type="Gene3D" id="3.40.50.1440">
    <property type="entry name" value="Tubulin/FtsZ, GTPase domain"/>
    <property type="match status" value="1"/>
</dbReference>
<evidence type="ECO:0000313" key="2">
    <source>
        <dbReference type="EMBL" id="OQR70038.1"/>
    </source>
</evidence>
<dbReference type="STRING" id="418985.A0A1V9X9K3"/>
<dbReference type="EMBL" id="MNPL01018682">
    <property type="protein sequence ID" value="OQR70038.1"/>
    <property type="molecule type" value="Genomic_DNA"/>
</dbReference>
<evidence type="ECO:0000256" key="1">
    <source>
        <dbReference type="SAM" id="MobiDB-lite"/>
    </source>
</evidence>
<sequence length="116" mass="12875">MREILYLYVGQIAVQLGEHCWKLYCLEHGIDNSGTLVDNETTKESKGIFFSETGKDDHISVGGHELRHGRTLQCLPSHISDAERQLTSFVHTVGRAPENQPKVSSPSLNSINSVIT</sequence>
<gene>
    <name evidence="2" type="ORF">BIW11_04234</name>
</gene>
<reference evidence="2 3" key="1">
    <citation type="journal article" date="2017" name="Gigascience">
        <title>Draft genome of the honey bee ectoparasitic mite, Tropilaelaps mercedesae, is shaped by the parasitic life history.</title>
        <authorList>
            <person name="Dong X."/>
            <person name="Armstrong S.D."/>
            <person name="Xia D."/>
            <person name="Makepeace B.L."/>
            <person name="Darby A.C."/>
            <person name="Kadowaki T."/>
        </authorList>
    </citation>
    <scope>NUCLEOTIDE SEQUENCE [LARGE SCALE GENOMIC DNA]</scope>
    <source>
        <strain evidence="2">Wuxi-XJTLU</strain>
    </source>
</reference>
<organism evidence="2 3">
    <name type="scientific">Tropilaelaps mercedesae</name>
    <dbReference type="NCBI Taxonomy" id="418985"/>
    <lineage>
        <taxon>Eukaryota</taxon>
        <taxon>Metazoa</taxon>
        <taxon>Ecdysozoa</taxon>
        <taxon>Arthropoda</taxon>
        <taxon>Chelicerata</taxon>
        <taxon>Arachnida</taxon>
        <taxon>Acari</taxon>
        <taxon>Parasitiformes</taxon>
        <taxon>Mesostigmata</taxon>
        <taxon>Gamasina</taxon>
        <taxon>Dermanyssoidea</taxon>
        <taxon>Laelapidae</taxon>
        <taxon>Tropilaelaps</taxon>
    </lineage>
</organism>
<name>A0A1V9X9K3_9ACAR</name>
<feature type="region of interest" description="Disordered" evidence="1">
    <location>
        <begin position="95"/>
        <end position="116"/>
    </location>
</feature>
<comment type="caution">
    <text evidence="2">The sequence shown here is derived from an EMBL/GenBank/DDBJ whole genome shotgun (WGS) entry which is preliminary data.</text>
</comment>
<dbReference type="SUPFAM" id="SSF52490">
    <property type="entry name" value="Tubulin nucleotide-binding domain-like"/>
    <property type="match status" value="1"/>
</dbReference>
<feature type="compositionally biased region" description="Polar residues" evidence="1">
    <location>
        <begin position="101"/>
        <end position="116"/>
    </location>
</feature>
<dbReference type="AlphaFoldDB" id="A0A1V9X9K3"/>
<dbReference type="Proteomes" id="UP000192247">
    <property type="component" value="Unassembled WGS sequence"/>
</dbReference>
<proteinExistence type="predicted"/>
<dbReference type="InterPro" id="IPR036525">
    <property type="entry name" value="Tubulin/FtsZ_GTPase_sf"/>
</dbReference>
<dbReference type="InParanoid" id="A0A1V9X9K3"/>
<accession>A0A1V9X9K3</accession>